<dbReference type="Proteomes" id="UP001160152">
    <property type="component" value="Unassembled WGS sequence"/>
</dbReference>
<reference evidence="1 2" key="1">
    <citation type="submission" date="2022-09" db="EMBL/GenBank/DDBJ databases">
        <title>Intensive care unit water sources are persistently colonized with multi-drug resistant bacteria and are the site of extensive horizontal gene transfer of antibiotic resistance genes.</title>
        <authorList>
            <person name="Diorio-Toth L."/>
        </authorList>
    </citation>
    <scope>NUCLEOTIDE SEQUENCE [LARGE SCALE GENOMIC DNA]</scope>
    <source>
        <strain evidence="1 2">GD03901</strain>
    </source>
</reference>
<gene>
    <name evidence="1" type="ORF">N5C70_12685</name>
</gene>
<comment type="caution">
    <text evidence="1">The sequence shown here is derived from an EMBL/GenBank/DDBJ whole genome shotgun (WGS) entry which is preliminary data.</text>
</comment>
<organism evidence="1 2">
    <name type="scientific">Pseudomonas juntendi</name>
    <dbReference type="NCBI Taxonomy" id="2666183"/>
    <lineage>
        <taxon>Bacteria</taxon>
        <taxon>Pseudomonadati</taxon>
        <taxon>Pseudomonadota</taxon>
        <taxon>Gammaproteobacteria</taxon>
        <taxon>Pseudomonadales</taxon>
        <taxon>Pseudomonadaceae</taxon>
        <taxon>Pseudomonas</taxon>
    </lineage>
</organism>
<proteinExistence type="predicted"/>
<name>A0ABD4YDK2_9PSED</name>
<evidence type="ECO:0000313" key="2">
    <source>
        <dbReference type="Proteomes" id="UP001160152"/>
    </source>
</evidence>
<sequence length="261" mass="29182">MALYGVENVSPELALKLGTSFFSLMNVPITSAGYYEYLTDGDHVGDHDLIEATLSELAKKIEEKSVSSFRLYNESEGLAPWFASYGYSTNDYGSFFHIDAQSSGEQTTLENYTQFFREVAGKASISYGIAYRCESISKGYSYAAGENFISVFPFESSTLFKKEVPGRYSGKERYKGALLRMVYEVNLLNSQHLMIDVAGVPLRQWILEDGDNGVLEVLSESIAIWLVEEKKLSYVNERLGKLGLLVSWKAPEAKVSSRKLP</sequence>
<protein>
    <submittedName>
        <fullName evidence="1">Uncharacterized protein</fullName>
    </submittedName>
</protein>
<dbReference type="AlphaFoldDB" id="A0ABD4YDK2"/>
<dbReference type="EMBL" id="JAOCBV010000001">
    <property type="protein sequence ID" value="MDH0757556.1"/>
    <property type="molecule type" value="Genomic_DNA"/>
</dbReference>
<dbReference type="RefSeq" id="WP_256673519.1">
    <property type="nucleotide sequence ID" value="NZ_JAOCBV010000001.1"/>
</dbReference>
<evidence type="ECO:0000313" key="1">
    <source>
        <dbReference type="EMBL" id="MDH0757556.1"/>
    </source>
</evidence>
<accession>A0ABD4YDK2</accession>